<dbReference type="InterPro" id="IPR026444">
    <property type="entry name" value="Secre_tail"/>
</dbReference>
<evidence type="ECO:0000313" key="3">
    <source>
        <dbReference type="Proteomes" id="UP000831796"/>
    </source>
</evidence>
<evidence type="ECO:0000313" key="2">
    <source>
        <dbReference type="EMBL" id="UOQ72306.1"/>
    </source>
</evidence>
<keyword evidence="3" id="KW-1185">Reference proteome</keyword>
<gene>
    <name evidence="2" type="ORF">MUN79_27810</name>
</gene>
<feature type="domain" description="Secretion system C-terminal sorting" evidence="1">
    <location>
        <begin position="262"/>
        <end position="333"/>
    </location>
</feature>
<evidence type="ECO:0000259" key="1">
    <source>
        <dbReference type="Pfam" id="PF18962"/>
    </source>
</evidence>
<dbReference type="Pfam" id="PF18962">
    <property type="entry name" value="Por_Secre_tail"/>
    <property type="match status" value="1"/>
</dbReference>
<reference evidence="2" key="1">
    <citation type="submission" date="2022-04" db="EMBL/GenBank/DDBJ databases">
        <title>Hymenobacter sp. isolated from the air.</title>
        <authorList>
            <person name="Won M."/>
            <person name="Lee C.-M."/>
            <person name="Woen H.-Y."/>
            <person name="Kwon S.-W."/>
        </authorList>
    </citation>
    <scope>NUCLEOTIDE SEQUENCE</scope>
    <source>
        <strain evidence="2">5116S-3</strain>
    </source>
</reference>
<dbReference type="EMBL" id="CP095046">
    <property type="protein sequence ID" value="UOQ72306.1"/>
    <property type="molecule type" value="Genomic_DNA"/>
</dbReference>
<dbReference type="NCBIfam" id="TIGR04183">
    <property type="entry name" value="Por_Secre_tail"/>
    <property type="match status" value="1"/>
</dbReference>
<protein>
    <submittedName>
        <fullName evidence="2">T9SS type A sorting domain-containing protein</fullName>
    </submittedName>
</protein>
<dbReference type="Proteomes" id="UP000831796">
    <property type="component" value="Chromosome"/>
</dbReference>
<dbReference type="KEGG" id="hcu:MUN79_27810"/>
<organism evidence="2 3">
    <name type="scientific">Hymenobacter cellulosilyticus</name>
    <dbReference type="NCBI Taxonomy" id="2932248"/>
    <lineage>
        <taxon>Bacteria</taxon>
        <taxon>Pseudomonadati</taxon>
        <taxon>Bacteroidota</taxon>
        <taxon>Cytophagia</taxon>
        <taxon>Cytophagales</taxon>
        <taxon>Hymenobacteraceae</taxon>
        <taxon>Hymenobacter</taxon>
    </lineage>
</organism>
<dbReference type="RefSeq" id="WP_244675695.1">
    <property type="nucleotide sequence ID" value="NZ_CP095046.1"/>
</dbReference>
<dbReference type="AlphaFoldDB" id="A0A8T9Q3J1"/>
<accession>A0A8T9Q3J1</accession>
<proteinExistence type="predicted"/>
<sequence length="335" mass="36773">MRPGATSFLRWQWSGPAATVGQLEYQPLGSSKWRVLQAGIPLAQSNYAWPVPDTTTLARVRMVAGSGTFVSDTFTVARPLTPTVGYACQDEALIQWEQVPGASRYQVYQLVQNYLEPYVITTDTALVLNKAQMQIRYYAVAPIMGKLLGERGNTIEFTEQGTACYVKSFIPRSVVTDTVLFDLEIGTTFGVKSISLERLTAAGPTVVQTISPVTARQLSFLDNNPAPGRNEYRVRLDLAKGGVVYSDTEQVQFARPREVQAFPNPIVAGEQLQILVAESGPAKIQLYDMTGHLVRESTDTGTIRTLSTVGIAKGLYLLRVQTGDRTTMTTRVVVL</sequence>
<name>A0A8T9Q3J1_9BACT</name>